<comment type="catalytic activity">
    <reaction evidence="10">
        <text>adenosine + H2O + H(+) = inosine + NH4(+)</text>
        <dbReference type="Rhea" id="RHEA:24408"/>
        <dbReference type="ChEBI" id="CHEBI:15377"/>
        <dbReference type="ChEBI" id="CHEBI:15378"/>
        <dbReference type="ChEBI" id="CHEBI:16335"/>
        <dbReference type="ChEBI" id="CHEBI:17596"/>
        <dbReference type="ChEBI" id="CHEBI:28938"/>
        <dbReference type="EC" id="3.5.4.4"/>
    </reaction>
</comment>
<name>A0A9N9RM01_9DIPT</name>
<organism evidence="14 15">
    <name type="scientific">Chironomus riparius</name>
    <dbReference type="NCBI Taxonomy" id="315576"/>
    <lineage>
        <taxon>Eukaryota</taxon>
        <taxon>Metazoa</taxon>
        <taxon>Ecdysozoa</taxon>
        <taxon>Arthropoda</taxon>
        <taxon>Hexapoda</taxon>
        <taxon>Insecta</taxon>
        <taxon>Pterygota</taxon>
        <taxon>Neoptera</taxon>
        <taxon>Endopterygota</taxon>
        <taxon>Diptera</taxon>
        <taxon>Nematocera</taxon>
        <taxon>Chironomoidea</taxon>
        <taxon>Chironomidae</taxon>
        <taxon>Chironominae</taxon>
        <taxon>Chironomus</taxon>
    </lineage>
</organism>
<dbReference type="GO" id="GO:0006154">
    <property type="term" value="P:adenosine catabolic process"/>
    <property type="evidence" value="ECO:0007669"/>
    <property type="project" value="InterPro"/>
</dbReference>
<comment type="subcellular location">
    <subcellularLocation>
        <location evidence="2">Secreted</location>
    </subcellularLocation>
</comment>
<comment type="similarity">
    <text evidence="3">Belongs to the metallo-dependent hydrolases superfamily. Adenosine and AMP deaminases family. ADGF subfamily.</text>
</comment>
<evidence type="ECO:0000256" key="4">
    <source>
        <dbReference type="ARBA" id="ARBA00012784"/>
    </source>
</evidence>
<protein>
    <recommendedName>
        <fullName evidence="5">Adenosine deaminase</fullName>
        <ecNumber evidence="4">3.5.4.4</ecNumber>
    </recommendedName>
</protein>
<dbReference type="GO" id="GO:0046103">
    <property type="term" value="P:inosine biosynthetic process"/>
    <property type="evidence" value="ECO:0007669"/>
    <property type="project" value="TreeGrafter"/>
</dbReference>
<keyword evidence="8 11" id="KW-0732">Signal</keyword>
<evidence type="ECO:0000259" key="13">
    <source>
        <dbReference type="Pfam" id="PF08451"/>
    </source>
</evidence>
<dbReference type="FunFam" id="3.20.20.140:FF:000017">
    <property type="entry name" value="Adenosine deaminase 2"/>
    <property type="match status" value="1"/>
</dbReference>
<accession>A0A9N9RM01</accession>
<feature type="domain" description="Adenosine deaminase" evidence="12">
    <location>
        <begin position="215"/>
        <end position="498"/>
    </location>
</feature>
<dbReference type="EC" id="3.5.4.4" evidence="4"/>
<evidence type="ECO:0000256" key="6">
    <source>
        <dbReference type="ARBA" id="ARBA00022525"/>
    </source>
</evidence>
<evidence type="ECO:0000256" key="10">
    <source>
        <dbReference type="ARBA" id="ARBA00047764"/>
    </source>
</evidence>
<evidence type="ECO:0000259" key="12">
    <source>
        <dbReference type="Pfam" id="PF00962"/>
    </source>
</evidence>
<evidence type="ECO:0000313" key="15">
    <source>
        <dbReference type="Proteomes" id="UP001153620"/>
    </source>
</evidence>
<feature type="domain" description="Adenosine/AMP deaminase N-terminal" evidence="13">
    <location>
        <begin position="32"/>
        <end position="114"/>
    </location>
</feature>
<dbReference type="GO" id="GO:0046872">
    <property type="term" value="F:metal ion binding"/>
    <property type="evidence" value="ECO:0007669"/>
    <property type="project" value="UniProtKB-KW"/>
</dbReference>
<keyword evidence="6" id="KW-0964">Secreted</keyword>
<evidence type="ECO:0000256" key="2">
    <source>
        <dbReference type="ARBA" id="ARBA00004613"/>
    </source>
</evidence>
<sequence length="527" mass="61301">MPRFSFKVFSFVSIVIACVSLSSSKILRMDSKPKRPSLEKYNEMREEYLNTHLSRALGSDVLLNEEEQQFNTILMDLKAEELARGFENPFNFTPARHFFDTMKSVESSQLFKIIQKMPKGAVLHAHDTAMCSTDYVVSLTKWDHLWQWGEIEGNDLPKFLFSRQKPEILNNVEWRPVKDVRKEMGDDVYDSKIRHFFTLIVDNPITYYNNINVIWSKFEDLFSVFGPIVFFIDAWKDYYRQSLQEMYDDGVNYLEFRGVLPELYDLDGNTYGPIETCRAYVDVLKEFKASHPDFGCRFIYAPRKTVTDEEFDTYIPTLLKLVKTFPEFIAGFDLVGQEDKSKPLAYYAEKLLQVPEDIQFFFHAGETNWMGTSSDENLIDAVLLGSKRIGHGYAAVKYPHLLKIIKEKRIGIEINPISNQVLKLVDDLRNHPAAIFFSDDYPIVISSDDPSFWGALPLTHDFYFAFLGIASARQDLRTIKKLILNSFEFSTLDETQKAFAKQVWLKKWNRFIKEALKDHKSAILMQQ</sequence>
<evidence type="ECO:0000256" key="11">
    <source>
        <dbReference type="SAM" id="SignalP"/>
    </source>
</evidence>
<evidence type="ECO:0000256" key="8">
    <source>
        <dbReference type="ARBA" id="ARBA00022729"/>
    </source>
</evidence>
<dbReference type="Pfam" id="PF00962">
    <property type="entry name" value="A_deaminase"/>
    <property type="match status" value="1"/>
</dbReference>
<dbReference type="InterPro" id="IPR001365">
    <property type="entry name" value="A_deaminase_dom"/>
</dbReference>
<evidence type="ECO:0000256" key="3">
    <source>
        <dbReference type="ARBA" id="ARBA00006083"/>
    </source>
</evidence>
<dbReference type="PROSITE" id="PS51257">
    <property type="entry name" value="PROKAR_LIPOPROTEIN"/>
    <property type="match status" value="1"/>
</dbReference>
<dbReference type="GO" id="GO:0005615">
    <property type="term" value="C:extracellular space"/>
    <property type="evidence" value="ECO:0007669"/>
    <property type="project" value="InterPro"/>
</dbReference>
<keyword evidence="15" id="KW-1185">Reference proteome</keyword>
<dbReference type="Gene3D" id="3.20.20.140">
    <property type="entry name" value="Metal-dependent hydrolases"/>
    <property type="match status" value="1"/>
</dbReference>
<keyword evidence="7" id="KW-0479">Metal-binding</keyword>
<dbReference type="GO" id="GO:0004000">
    <property type="term" value="F:adenosine deaminase activity"/>
    <property type="evidence" value="ECO:0007669"/>
    <property type="project" value="InterPro"/>
</dbReference>
<dbReference type="Pfam" id="PF08451">
    <property type="entry name" value="A_deaminase_N"/>
    <property type="match status" value="1"/>
</dbReference>
<reference evidence="14" key="1">
    <citation type="submission" date="2022-01" db="EMBL/GenBank/DDBJ databases">
        <authorList>
            <person name="King R."/>
        </authorList>
    </citation>
    <scope>NUCLEOTIDE SEQUENCE</scope>
</reference>
<dbReference type="InterPro" id="IPR006331">
    <property type="entry name" value="ADGF"/>
</dbReference>
<keyword evidence="9" id="KW-0378">Hydrolase</keyword>
<proteinExistence type="inferred from homology"/>
<dbReference type="AlphaFoldDB" id="A0A9N9RM01"/>
<gene>
    <name evidence="14" type="ORF">CHIRRI_LOCUS2360</name>
</gene>
<feature type="signal peptide" evidence="11">
    <location>
        <begin position="1"/>
        <end position="24"/>
    </location>
</feature>
<dbReference type="NCBIfam" id="TIGR01431">
    <property type="entry name" value="adm_rel"/>
    <property type="match status" value="1"/>
</dbReference>
<dbReference type="InterPro" id="IPR032466">
    <property type="entry name" value="Metal_Hydrolase"/>
</dbReference>
<dbReference type="SUPFAM" id="SSF51556">
    <property type="entry name" value="Metallo-dependent hydrolases"/>
    <property type="match status" value="1"/>
</dbReference>
<dbReference type="Proteomes" id="UP001153620">
    <property type="component" value="Chromosome 1"/>
</dbReference>
<comment type="cofactor">
    <cofactor evidence="1">
        <name>Zn(2+)</name>
        <dbReference type="ChEBI" id="CHEBI:29105"/>
    </cofactor>
</comment>
<evidence type="ECO:0000256" key="1">
    <source>
        <dbReference type="ARBA" id="ARBA00001947"/>
    </source>
</evidence>
<evidence type="ECO:0000256" key="5">
    <source>
        <dbReference type="ARBA" id="ARBA00018099"/>
    </source>
</evidence>
<feature type="chain" id="PRO_5040478083" description="Adenosine deaminase" evidence="11">
    <location>
        <begin position="25"/>
        <end position="527"/>
    </location>
</feature>
<dbReference type="EMBL" id="OU895877">
    <property type="protein sequence ID" value="CAG9799393.1"/>
    <property type="molecule type" value="Genomic_DNA"/>
</dbReference>
<reference evidence="14" key="2">
    <citation type="submission" date="2022-10" db="EMBL/GenBank/DDBJ databases">
        <authorList>
            <consortium name="ENA_rothamsted_submissions"/>
            <consortium name="culmorum"/>
            <person name="King R."/>
        </authorList>
    </citation>
    <scope>NUCLEOTIDE SEQUENCE</scope>
</reference>
<dbReference type="InterPro" id="IPR013659">
    <property type="entry name" value="A_deaminase_N"/>
</dbReference>
<dbReference type="PANTHER" id="PTHR11409:SF39">
    <property type="entry name" value="ADENOSINE DEAMINASE 2"/>
    <property type="match status" value="1"/>
</dbReference>
<dbReference type="InterPro" id="IPR006330">
    <property type="entry name" value="Ado/ade_deaminase"/>
</dbReference>
<dbReference type="PANTHER" id="PTHR11409">
    <property type="entry name" value="ADENOSINE DEAMINASE"/>
    <property type="match status" value="1"/>
</dbReference>
<evidence type="ECO:0000256" key="7">
    <source>
        <dbReference type="ARBA" id="ARBA00022723"/>
    </source>
</evidence>
<dbReference type="OrthoDB" id="7202371at2759"/>
<evidence type="ECO:0000313" key="14">
    <source>
        <dbReference type="EMBL" id="CAG9799393.1"/>
    </source>
</evidence>
<evidence type="ECO:0000256" key="9">
    <source>
        <dbReference type="ARBA" id="ARBA00022801"/>
    </source>
</evidence>